<dbReference type="PANTHER" id="PTHR11439:SF500">
    <property type="entry name" value="RNA-DIRECTED DNA POLYMERASE"/>
    <property type="match status" value="1"/>
</dbReference>
<dbReference type="AlphaFoldDB" id="A0A438K3W8"/>
<evidence type="ECO:0000313" key="3">
    <source>
        <dbReference type="Proteomes" id="UP000288805"/>
    </source>
</evidence>
<dbReference type="SUPFAM" id="SSF56672">
    <property type="entry name" value="DNA/RNA polymerases"/>
    <property type="match status" value="1"/>
</dbReference>
<organism evidence="2 3">
    <name type="scientific">Vitis vinifera</name>
    <name type="common">Grape</name>
    <dbReference type="NCBI Taxonomy" id="29760"/>
    <lineage>
        <taxon>Eukaryota</taxon>
        <taxon>Viridiplantae</taxon>
        <taxon>Streptophyta</taxon>
        <taxon>Embryophyta</taxon>
        <taxon>Tracheophyta</taxon>
        <taxon>Spermatophyta</taxon>
        <taxon>Magnoliopsida</taxon>
        <taxon>eudicotyledons</taxon>
        <taxon>Gunneridae</taxon>
        <taxon>Pentapetalae</taxon>
        <taxon>rosids</taxon>
        <taxon>Vitales</taxon>
        <taxon>Vitaceae</taxon>
        <taxon>Viteae</taxon>
        <taxon>Vitis</taxon>
    </lineage>
</organism>
<dbReference type="Proteomes" id="UP000288805">
    <property type="component" value="Unassembled WGS sequence"/>
</dbReference>
<sequence>MGGASSSASRFIPVSLSHSVLLDWITTTSCFGESKFLQQFEGTKLQNFVFGTKYCCFWSKLPAKAQKGEIFRTMLEEVLALPIEKEVVEANLMVNLVGEFHNQLSSVQSQFQVAGGQMTAMFATPKVVSDWYPNLGASNHVTSDATNLMTKAEYYGSDQVHIGNVMATLVPTITKNLLSVSKFAHDNDVIFEFHSHSYFVKDQTLPKLCYWKESLKMDFDNGCNLSTSLEKTTEPIATLEKTTELIATAEQILVGFSIPAQVQVSGNSHSMVTKSKNGIFRPKVYAATLEPSSVIDALQQEQWKAAMTDAFSALMRNRTWSLVSLPNGRKAIGCKCVFKVKEHSDGTINKYKLARSDQSWFIRITTTHTIFVLVYVDDILVTGCNNERVQTIINQLNKSFTLKDLGEVNYFLGIQVRHTTEGLHLSKTKYIKDLLCKAKMKFAKSSGTPMTSGLKLSAYGSDPVENGQLYRSIVGALQYVTITRPEISYCVNRMCQFMQNPLESYWKSIKRILRHLSGTLDYGLHLRRSSQLNLVGFCDTDWATYLDDRRSTSGYRIFLDENLVWCHGTLRSNILFLVHL</sequence>
<dbReference type="InterPro" id="IPR013103">
    <property type="entry name" value="RVT_2"/>
</dbReference>
<evidence type="ECO:0000313" key="2">
    <source>
        <dbReference type="EMBL" id="RVX15893.1"/>
    </source>
</evidence>
<accession>A0A438K3W8</accession>
<gene>
    <name evidence="2" type="primary">AtMg00810_92</name>
    <name evidence="2" type="ORF">CK203_005769</name>
</gene>
<dbReference type="EMBL" id="QGNW01000017">
    <property type="protein sequence ID" value="RVX15893.1"/>
    <property type="molecule type" value="Genomic_DNA"/>
</dbReference>
<dbReference type="PANTHER" id="PTHR11439">
    <property type="entry name" value="GAG-POL-RELATED RETROTRANSPOSON"/>
    <property type="match status" value="1"/>
</dbReference>
<dbReference type="InterPro" id="IPR043502">
    <property type="entry name" value="DNA/RNA_pol_sf"/>
</dbReference>
<reference evidence="2 3" key="1">
    <citation type="journal article" date="2018" name="PLoS Genet.">
        <title>Population sequencing reveals clonal diversity and ancestral inbreeding in the grapevine cultivar Chardonnay.</title>
        <authorList>
            <person name="Roach M.J."/>
            <person name="Johnson D.L."/>
            <person name="Bohlmann J."/>
            <person name="van Vuuren H.J."/>
            <person name="Jones S.J."/>
            <person name="Pretorius I.S."/>
            <person name="Schmidt S.A."/>
            <person name="Borneman A.R."/>
        </authorList>
    </citation>
    <scope>NUCLEOTIDE SEQUENCE [LARGE SCALE GENOMIC DNA]</scope>
    <source>
        <strain evidence="3">cv. Chardonnay</strain>
        <tissue evidence="2">Leaf</tissue>
    </source>
</reference>
<name>A0A438K3W8_VITVI</name>
<feature type="domain" description="Reverse transcriptase Ty1/copia-type" evidence="1">
    <location>
        <begin position="355"/>
        <end position="451"/>
    </location>
</feature>
<dbReference type="Pfam" id="PF07727">
    <property type="entry name" value="RVT_2"/>
    <property type="match status" value="1"/>
</dbReference>
<proteinExistence type="predicted"/>
<comment type="caution">
    <text evidence="2">The sequence shown here is derived from an EMBL/GenBank/DDBJ whole genome shotgun (WGS) entry which is preliminary data.</text>
</comment>
<evidence type="ECO:0000259" key="1">
    <source>
        <dbReference type="Pfam" id="PF07727"/>
    </source>
</evidence>
<protein>
    <submittedName>
        <fullName evidence="2">Putative mitochondrial protein</fullName>
    </submittedName>
</protein>